<dbReference type="EMBL" id="JAACLJ010000005">
    <property type="protein sequence ID" value="KAF4585909.1"/>
    <property type="molecule type" value="Genomic_DNA"/>
</dbReference>
<evidence type="ECO:0000256" key="2">
    <source>
        <dbReference type="ARBA" id="ARBA00022771"/>
    </source>
</evidence>
<feature type="region of interest" description="Disordered" evidence="6">
    <location>
        <begin position="560"/>
        <end position="579"/>
    </location>
</feature>
<keyword evidence="1 4" id="KW-0479">Metal-binding</keyword>
<feature type="compositionally biased region" description="Low complexity" evidence="6">
    <location>
        <begin position="10"/>
        <end position="19"/>
    </location>
</feature>
<dbReference type="GO" id="GO:0005634">
    <property type="term" value="C:nucleus"/>
    <property type="evidence" value="ECO:0007669"/>
    <property type="project" value="TreeGrafter"/>
</dbReference>
<sequence>MIFASKLRSRLSPRPQQQPTTPPFNRRSSSSPLPRHEVAFESLEPILPRLRLPSMTVCRFFQQGYCKYGNACRYQHPSRNQPQSTQPNRFSPLSGSGGRGGNQDSVLEKYSISSSAITKDLTEDKPTWILSAYAPGRDAPEQLFGGFPREQSFEEVRLHYMMGKASGNEQQALGEAQALYRTAQEQMERALNNVQEAMRFVADAEDRHPNRNDICRQATQGAPFNEFLVGKRPKSTADPSTPLNPFATMPGPSQLAGVATANPFGQPSPAKPNPFAQASPSPFAPQGATNGGPAGAFSQAVQPSVSTFGQTTSLGAKPNPFASSSAAPTNDFGVSAQLGQKPNPFANHGQANSTTSPFASIPSSGDNSRNPFGAPAPAQTNAPVNRFASNQNNNSAMGGTFGASPFAAANSNTAAATVQTSNSFATPNGPPPPYESSRPFGQPEPAQANGVFGKPSADAGNNKTPFGQQPTVSASGGTDSHPPLESYSSKGPTGRLSTFKGKSVVYKDGEAGTRGFDGTWARIWFPDGPPASCRDTLLPPGEYDERSRRQWEAFAETGKFTGGVMPEVPPPRELTRWDF</sequence>
<evidence type="ECO:0000256" key="4">
    <source>
        <dbReference type="PROSITE-ProRule" id="PRU00723"/>
    </source>
</evidence>
<evidence type="ECO:0000313" key="9">
    <source>
        <dbReference type="Proteomes" id="UP000562929"/>
    </source>
</evidence>
<feature type="domain" description="C3H1-type" evidence="7">
    <location>
        <begin position="52"/>
        <end position="79"/>
    </location>
</feature>
<evidence type="ECO:0000256" key="6">
    <source>
        <dbReference type="SAM" id="MobiDB-lite"/>
    </source>
</evidence>
<reference evidence="8 9" key="1">
    <citation type="journal article" date="2020" name="G3 (Bethesda)">
        <title>Genetic Underpinnings of Host Manipulation by Ophiocordyceps as Revealed by Comparative Transcriptomics.</title>
        <authorList>
            <person name="Will I."/>
            <person name="Das B."/>
            <person name="Trinh T."/>
            <person name="Brachmann A."/>
            <person name="Ohm R.A."/>
            <person name="de Bekker C."/>
        </authorList>
    </citation>
    <scope>NUCLEOTIDE SEQUENCE [LARGE SCALE GENOMIC DNA]</scope>
    <source>
        <strain evidence="8 9">EC05</strain>
    </source>
</reference>
<dbReference type="Gene3D" id="4.10.1000.10">
    <property type="entry name" value="Zinc finger, CCCH-type"/>
    <property type="match status" value="1"/>
</dbReference>
<organism evidence="8 9">
    <name type="scientific">Ophiocordyceps camponoti-floridani</name>
    <dbReference type="NCBI Taxonomy" id="2030778"/>
    <lineage>
        <taxon>Eukaryota</taxon>
        <taxon>Fungi</taxon>
        <taxon>Dikarya</taxon>
        <taxon>Ascomycota</taxon>
        <taxon>Pezizomycotina</taxon>
        <taxon>Sordariomycetes</taxon>
        <taxon>Hypocreomycetidae</taxon>
        <taxon>Hypocreales</taxon>
        <taxon>Ophiocordycipitaceae</taxon>
        <taxon>Ophiocordyceps</taxon>
    </lineage>
</organism>
<proteinExistence type="predicted"/>
<keyword evidence="2 4" id="KW-0863">Zinc-finger</keyword>
<dbReference type="OrthoDB" id="20729at2759"/>
<feature type="region of interest" description="Disordered" evidence="6">
    <location>
        <begin position="225"/>
        <end position="396"/>
    </location>
</feature>
<evidence type="ECO:0000256" key="3">
    <source>
        <dbReference type="ARBA" id="ARBA00022833"/>
    </source>
</evidence>
<keyword evidence="5" id="KW-0175">Coiled coil</keyword>
<feature type="compositionally biased region" description="Polar residues" evidence="6">
    <location>
        <begin position="77"/>
        <end position="94"/>
    </location>
</feature>
<dbReference type="AlphaFoldDB" id="A0A8H4Q596"/>
<evidence type="ECO:0000256" key="5">
    <source>
        <dbReference type="SAM" id="Coils"/>
    </source>
</evidence>
<feature type="compositionally biased region" description="Low complexity" evidence="6">
    <location>
        <begin position="274"/>
        <end position="288"/>
    </location>
</feature>
<keyword evidence="3 4" id="KW-0862">Zinc</keyword>
<dbReference type="Proteomes" id="UP000562929">
    <property type="component" value="Unassembled WGS sequence"/>
</dbReference>
<dbReference type="SMART" id="SM00356">
    <property type="entry name" value="ZnF_C3H1"/>
    <property type="match status" value="1"/>
</dbReference>
<gene>
    <name evidence="8" type="ORF">GQ602_005214</name>
</gene>
<dbReference type="PANTHER" id="PTHR21099">
    <property type="entry name" value="RAD201"/>
    <property type="match status" value="1"/>
</dbReference>
<evidence type="ECO:0000259" key="7">
    <source>
        <dbReference type="PROSITE" id="PS50103"/>
    </source>
</evidence>
<feature type="compositionally biased region" description="Polar residues" evidence="6">
    <location>
        <begin position="299"/>
        <end position="314"/>
    </location>
</feature>
<dbReference type="PANTHER" id="PTHR21099:SF2">
    <property type="entry name" value="SI:CH211-113E8.11"/>
    <property type="match status" value="1"/>
</dbReference>
<dbReference type="Pfam" id="PF00642">
    <property type="entry name" value="zf-CCCH"/>
    <property type="match status" value="1"/>
</dbReference>
<evidence type="ECO:0000256" key="1">
    <source>
        <dbReference type="ARBA" id="ARBA00022723"/>
    </source>
</evidence>
<dbReference type="PROSITE" id="PS50103">
    <property type="entry name" value="ZF_C3H1"/>
    <property type="match status" value="1"/>
</dbReference>
<dbReference type="GO" id="GO:0008270">
    <property type="term" value="F:zinc ion binding"/>
    <property type="evidence" value="ECO:0007669"/>
    <property type="project" value="UniProtKB-KW"/>
</dbReference>
<feature type="compositionally biased region" description="Polar residues" evidence="6">
    <location>
        <begin position="459"/>
        <end position="478"/>
    </location>
</feature>
<keyword evidence="9" id="KW-1185">Reference proteome</keyword>
<comment type="caution">
    <text evidence="8">The sequence shown here is derived from an EMBL/GenBank/DDBJ whole genome shotgun (WGS) entry which is preliminary data.</text>
</comment>
<dbReference type="SUPFAM" id="SSF90229">
    <property type="entry name" value="CCCH zinc finger"/>
    <property type="match status" value="1"/>
</dbReference>
<feature type="compositionally biased region" description="Polar residues" evidence="6">
    <location>
        <begin position="378"/>
        <end position="396"/>
    </location>
</feature>
<name>A0A8H4Q596_9HYPO</name>
<feature type="region of interest" description="Disordered" evidence="6">
    <location>
        <begin position="1"/>
        <end position="33"/>
    </location>
</feature>
<protein>
    <submittedName>
        <fullName evidence="8">CCCH zinc finger domain protein</fullName>
    </submittedName>
</protein>
<feature type="region of interest" description="Disordered" evidence="6">
    <location>
        <begin position="77"/>
        <end position="105"/>
    </location>
</feature>
<dbReference type="InterPro" id="IPR000571">
    <property type="entry name" value="Znf_CCCH"/>
</dbReference>
<accession>A0A8H4Q596</accession>
<evidence type="ECO:0000313" key="8">
    <source>
        <dbReference type="EMBL" id="KAF4585909.1"/>
    </source>
</evidence>
<feature type="zinc finger region" description="C3H1-type" evidence="4">
    <location>
        <begin position="52"/>
        <end position="79"/>
    </location>
</feature>
<dbReference type="InterPro" id="IPR036855">
    <property type="entry name" value="Znf_CCCH_sf"/>
</dbReference>
<feature type="compositionally biased region" description="Polar residues" evidence="6">
    <location>
        <begin position="349"/>
        <end position="370"/>
    </location>
</feature>
<feature type="region of interest" description="Disordered" evidence="6">
    <location>
        <begin position="421"/>
        <end position="495"/>
    </location>
</feature>
<feature type="coiled-coil region" evidence="5">
    <location>
        <begin position="173"/>
        <end position="207"/>
    </location>
</feature>
<dbReference type="CDD" id="cd23954">
    <property type="entry name" value="AMO1_CTD"/>
    <property type="match status" value="1"/>
</dbReference>